<dbReference type="GeneID" id="34620223"/>
<feature type="compositionally biased region" description="Low complexity" evidence="1">
    <location>
        <begin position="261"/>
        <end position="323"/>
    </location>
</feature>
<feature type="region of interest" description="Disordered" evidence="1">
    <location>
        <begin position="77"/>
        <end position="106"/>
    </location>
</feature>
<protein>
    <submittedName>
        <fullName evidence="3">AF4/FMR2 family member 4</fullName>
    </submittedName>
</protein>
<feature type="region of interest" description="Disordered" evidence="1">
    <location>
        <begin position="669"/>
        <end position="828"/>
    </location>
</feature>
<feature type="region of interest" description="Disordered" evidence="1">
    <location>
        <begin position="594"/>
        <end position="615"/>
    </location>
</feature>
<dbReference type="AlphaFoldDB" id="A0A6P6RW80"/>
<sequence>MWGLATCHARSNLSFLPPNTTTTPPCCTCWQCGWRRAAVAAAAYALNASLWSPKTAAAAPATAGALRMASSPGEGFAPTSVADRTAGTPTPSRVHQTPWENPQQGSFCGGRLLSRTPLARSLPPQEAALRLTRSAASLSHKRPRDSSFSLSAARAFFRSIADAGTPRPPSSYAAATPPPVAAHPATSLREAAENLAEARPGMQREILCDTQPLEFLPSSPSDYRTAAVETGDTAPVKTQAQSVAAPGTHPRERLLRDACQQQQEEALQQQEEQQEALQQQEEQQEALQQQEEQQEALQQQEEQEEALQQQQEALQQQQQRQQEPVLSSPGGDKGVSLPSCLQTPAFGGFVSEEENASPHRRPPSANLLLLHPTPSSVERLASLTAAAAHREVSPLAPELLVSRDTPEETASSAAHALAAAAEENLLRASPAQEVSRRGFRARAACASDAAAGRSASSFASSSNRQLLGRLPQAAERTARGESAAVRRTPFPMLHSRQNMQKKLQQHQADRAPGGVSQASRSELLPTPTKISTAEVAAAAAAAAARATAYPRLRRSVSTPNLPAAALPQQYAVTETAAGVRRGFARAPWLPLRRRSRSASHLPTLDSAPLSSPTTTAGASLAIAPAASSRGRANLPSARTAAVRSWGAGSGCAALKRLPPCETRQLLSLRRRRLNDSPPRGVQPPRASGAAAADHSLAEAQPQSKAAARAAASEAEAEAATDSSAGAAAASAAAPRETPEEAFPASGVEGLSAAGEQERCEEESAASPTGEPGAGLPPVSAAAGSSPPAQGDRRLQQRPLGGPEAGEKKAQMEARTPECSAAAAASPWGCSEKAPFKAMPCLESEAAAAIAESRPPQPRGSGEPEGALPLPPSKPREFPLETPEGGAVADTSHDLPATSFPESAAQHIPPEKAAGGAVFAPLATKTGGPFETALLRDAGKQILDTPQQENPCTFAAAATAAGGFAAVRKRPCRRFLPAEFDTDA</sequence>
<reference evidence="3" key="1">
    <citation type="submission" date="2025-08" db="UniProtKB">
        <authorList>
            <consortium name="RefSeq"/>
        </authorList>
    </citation>
    <scope>IDENTIFICATION</scope>
</reference>
<feature type="compositionally biased region" description="Low complexity" evidence="1">
    <location>
        <begin position="686"/>
        <end position="744"/>
    </location>
</feature>
<proteinExistence type="predicted"/>
<evidence type="ECO:0000256" key="1">
    <source>
        <dbReference type="SAM" id="MobiDB-lite"/>
    </source>
</evidence>
<dbReference type="RefSeq" id="XP_026192143.1">
    <property type="nucleotide sequence ID" value="XM_026336358.1"/>
</dbReference>
<gene>
    <name evidence="3" type="primary">LOC34620223</name>
</gene>
<feature type="region of interest" description="Disordered" evidence="1">
    <location>
        <begin position="217"/>
        <end position="249"/>
    </location>
</feature>
<organism evidence="2 3">
    <name type="scientific">Cyclospora cayetanensis</name>
    <dbReference type="NCBI Taxonomy" id="88456"/>
    <lineage>
        <taxon>Eukaryota</taxon>
        <taxon>Sar</taxon>
        <taxon>Alveolata</taxon>
        <taxon>Apicomplexa</taxon>
        <taxon>Conoidasida</taxon>
        <taxon>Coccidia</taxon>
        <taxon>Eucoccidiorida</taxon>
        <taxon>Eimeriorina</taxon>
        <taxon>Eimeriidae</taxon>
        <taxon>Cyclospora</taxon>
    </lineage>
</organism>
<feature type="compositionally biased region" description="Basic and acidic residues" evidence="1">
    <location>
        <begin position="804"/>
        <end position="815"/>
    </location>
</feature>
<feature type="region of interest" description="Disordered" evidence="1">
    <location>
        <begin position="261"/>
        <end position="340"/>
    </location>
</feature>
<feature type="region of interest" description="Disordered" evidence="1">
    <location>
        <begin position="162"/>
        <end position="182"/>
    </location>
</feature>
<feature type="compositionally biased region" description="Low complexity" evidence="1">
    <location>
        <begin position="773"/>
        <end position="788"/>
    </location>
</feature>
<feature type="compositionally biased region" description="Low complexity" evidence="1">
    <location>
        <begin position="162"/>
        <end position="175"/>
    </location>
</feature>
<feature type="region of interest" description="Disordered" evidence="1">
    <location>
        <begin position="452"/>
        <end position="521"/>
    </location>
</feature>
<dbReference type="Proteomes" id="UP000515125">
    <property type="component" value="Unplaced"/>
</dbReference>
<evidence type="ECO:0000313" key="3">
    <source>
        <dbReference type="RefSeq" id="XP_026192143.1"/>
    </source>
</evidence>
<accession>A0A6P6RW80</accession>
<feature type="region of interest" description="Disordered" evidence="1">
    <location>
        <begin position="847"/>
        <end position="911"/>
    </location>
</feature>
<feature type="compositionally biased region" description="Polar residues" evidence="1">
    <location>
        <begin position="495"/>
        <end position="506"/>
    </location>
</feature>
<feature type="compositionally biased region" description="Polar residues" evidence="1">
    <location>
        <begin position="87"/>
        <end position="106"/>
    </location>
</feature>
<keyword evidence="2" id="KW-1185">Reference proteome</keyword>
<name>A0A6P6RW80_9EIME</name>
<evidence type="ECO:0000313" key="2">
    <source>
        <dbReference type="Proteomes" id="UP000515125"/>
    </source>
</evidence>
<feature type="compositionally biased region" description="Low complexity" evidence="1">
    <location>
        <begin position="452"/>
        <end position="464"/>
    </location>
</feature>